<dbReference type="PaxDb" id="3880-AES69406"/>
<gene>
    <name evidence="7" type="ordered locus">MTR_3g029560</name>
</gene>
<accession>G7IZG2</accession>
<evidence type="ECO:0000256" key="1">
    <source>
        <dbReference type="ARBA" id="ARBA00008455"/>
    </source>
</evidence>
<dbReference type="GO" id="GO:0004197">
    <property type="term" value="F:cysteine-type endopeptidase activity"/>
    <property type="evidence" value="ECO:0000318"/>
    <property type="project" value="GO_Central"/>
</dbReference>
<name>G7IZG2_MEDTR</name>
<dbReference type="CDD" id="cd02248">
    <property type="entry name" value="Peptidase_C1A"/>
    <property type="match status" value="1"/>
</dbReference>
<evidence type="ECO:0000256" key="4">
    <source>
        <dbReference type="ARBA" id="ARBA00022807"/>
    </source>
</evidence>
<dbReference type="STRING" id="3880.G7IZG2"/>
<evidence type="ECO:0000256" key="5">
    <source>
        <dbReference type="ARBA" id="ARBA00023157"/>
    </source>
</evidence>
<dbReference type="PANTHER" id="PTHR12411">
    <property type="entry name" value="CYSTEINE PROTEASE FAMILY C1-RELATED"/>
    <property type="match status" value="1"/>
</dbReference>
<dbReference type="InterPro" id="IPR039417">
    <property type="entry name" value="Peptidase_C1A_papain-like"/>
</dbReference>
<keyword evidence="5" id="KW-1015">Disulfide bond</keyword>
<dbReference type="GO" id="GO:0005615">
    <property type="term" value="C:extracellular space"/>
    <property type="evidence" value="ECO:0000318"/>
    <property type="project" value="GO_Central"/>
</dbReference>
<dbReference type="HOGENOM" id="CLU_1162619_0_0_1"/>
<keyword evidence="2 7" id="KW-0645">Protease</keyword>
<evidence type="ECO:0000313" key="9">
    <source>
        <dbReference type="Proteomes" id="UP000002051"/>
    </source>
</evidence>
<comment type="similarity">
    <text evidence="1">Belongs to the peptidase C1 family.</text>
</comment>
<dbReference type="EnsemblPlants" id="AES69406">
    <property type="protein sequence ID" value="AES69406"/>
    <property type="gene ID" value="MTR_3g029560"/>
</dbReference>
<reference evidence="8" key="3">
    <citation type="submission" date="2015-04" db="UniProtKB">
        <authorList>
            <consortium name="EnsemblPlants"/>
        </authorList>
    </citation>
    <scope>IDENTIFICATION</scope>
    <source>
        <strain evidence="8">cv. Jemalong A17</strain>
    </source>
</reference>
<keyword evidence="3" id="KW-0378">Hydrolase</keyword>
<keyword evidence="9" id="KW-1185">Reference proteome</keyword>
<dbReference type="SUPFAM" id="SSF54001">
    <property type="entry name" value="Cysteine proteinases"/>
    <property type="match status" value="1"/>
</dbReference>
<sequence length="239" mass="27139">MKFFQQSLLALGKIQISSKDHFHSPSFITRQKGRVYRNTWVFFGIILETITPVLDQLQLGICYYIAVIGTVESANMIAMGKLLRLSIQEPIDCDPGSCGCHHGNHISVFAYIKNNGIALVEDYPFVSETQPCYAKNILHKPRVFINDVTVLNKRGLLGEDELKKAISMRPVMVILKVGYEFFEFKGGIFRTETKDPKWGYHNSYGVRWGIGGYMLLERNNSLLHGRCGILISPVYPIIY</sequence>
<reference evidence="7 9" key="1">
    <citation type="journal article" date="2011" name="Nature">
        <title>The Medicago genome provides insight into the evolution of rhizobial symbioses.</title>
        <authorList>
            <person name="Young N.D."/>
            <person name="Debelle F."/>
            <person name="Oldroyd G.E."/>
            <person name="Geurts R."/>
            <person name="Cannon S.B."/>
            <person name="Udvardi M.K."/>
            <person name="Benedito V.A."/>
            <person name="Mayer K.F."/>
            <person name="Gouzy J."/>
            <person name="Schoof H."/>
            <person name="Van de Peer Y."/>
            <person name="Proost S."/>
            <person name="Cook D.R."/>
            <person name="Meyers B.C."/>
            <person name="Spannagl M."/>
            <person name="Cheung F."/>
            <person name="De Mita S."/>
            <person name="Krishnakumar V."/>
            <person name="Gundlach H."/>
            <person name="Zhou S."/>
            <person name="Mudge J."/>
            <person name="Bharti A.K."/>
            <person name="Murray J.D."/>
            <person name="Naoumkina M.A."/>
            <person name="Rosen B."/>
            <person name="Silverstein K.A."/>
            <person name="Tang H."/>
            <person name="Rombauts S."/>
            <person name="Zhao P.X."/>
            <person name="Zhou P."/>
            <person name="Barbe V."/>
            <person name="Bardou P."/>
            <person name="Bechner M."/>
            <person name="Bellec A."/>
            <person name="Berger A."/>
            <person name="Berges H."/>
            <person name="Bidwell S."/>
            <person name="Bisseling T."/>
            <person name="Choisne N."/>
            <person name="Couloux A."/>
            <person name="Denny R."/>
            <person name="Deshpande S."/>
            <person name="Dai X."/>
            <person name="Doyle J.J."/>
            <person name="Dudez A.M."/>
            <person name="Farmer A.D."/>
            <person name="Fouteau S."/>
            <person name="Franken C."/>
            <person name="Gibelin C."/>
            <person name="Gish J."/>
            <person name="Goldstein S."/>
            <person name="Gonzalez A.J."/>
            <person name="Green P.J."/>
            <person name="Hallab A."/>
            <person name="Hartog M."/>
            <person name="Hua A."/>
            <person name="Humphray S.J."/>
            <person name="Jeong D.H."/>
            <person name="Jing Y."/>
            <person name="Jocker A."/>
            <person name="Kenton S.M."/>
            <person name="Kim D.J."/>
            <person name="Klee K."/>
            <person name="Lai H."/>
            <person name="Lang C."/>
            <person name="Lin S."/>
            <person name="Macmil S.L."/>
            <person name="Magdelenat G."/>
            <person name="Matthews L."/>
            <person name="McCorrison J."/>
            <person name="Monaghan E.L."/>
            <person name="Mun J.H."/>
            <person name="Najar F.Z."/>
            <person name="Nicholson C."/>
            <person name="Noirot C."/>
            <person name="O'Bleness M."/>
            <person name="Paule C.R."/>
            <person name="Poulain J."/>
            <person name="Prion F."/>
            <person name="Qin B."/>
            <person name="Qu C."/>
            <person name="Retzel E.F."/>
            <person name="Riddle C."/>
            <person name="Sallet E."/>
            <person name="Samain S."/>
            <person name="Samson N."/>
            <person name="Sanders I."/>
            <person name="Saurat O."/>
            <person name="Scarpelli C."/>
            <person name="Schiex T."/>
            <person name="Segurens B."/>
            <person name="Severin A.J."/>
            <person name="Sherrier D.J."/>
            <person name="Shi R."/>
            <person name="Sims S."/>
            <person name="Singer S.R."/>
            <person name="Sinharoy S."/>
            <person name="Sterck L."/>
            <person name="Viollet A."/>
            <person name="Wang B.B."/>
            <person name="Wang K."/>
            <person name="Wang M."/>
            <person name="Wang X."/>
            <person name="Warfsmann J."/>
            <person name="Weissenbach J."/>
            <person name="White D.D."/>
            <person name="White J.D."/>
            <person name="Wiley G.B."/>
            <person name="Wincker P."/>
            <person name="Xing Y."/>
            <person name="Yang L."/>
            <person name="Yao Z."/>
            <person name="Ying F."/>
            <person name="Zhai J."/>
            <person name="Zhou L."/>
            <person name="Zuber A."/>
            <person name="Denarie J."/>
            <person name="Dixon R.A."/>
            <person name="May G.D."/>
            <person name="Schwartz D.C."/>
            <person name="Rogers J."/>
            <person name="Quetier F."/>
            <person name="Town C.D."/>
            <person name="Roe B.A."/>
        </authorList>
    </citation>
    <scope>NUCLEOTIDE SEQUENCE [LARGE SCALE GENOMIC DNA]</scope>
    <source>
        <strain evidence="7">A17</strain>
        <strain evidence="8 9">cv. Jemalong A17</strain>
    </source>
</reference>
<evidence type="ECO:0000256" key="2">
    <source>
        <dbReference type="ARBA" id="ARBA00022670"/>
    </source>
</evidence>
<feature type="domain" description="Peptidase C1A papain C-terminal" evidence="6">
    <location>
        <begin position="39"/>
        <end position="237"/>
    </location>
</feature>
<dbReference type="Gene3D" id="3.90.70.10">
    <property type="entry name" value="Cysteine proteinases"/>
    <property type="match status" value="1"/>
</dbReference>
<dbReference type="GO" id="GO:0005764">
    <property type="term" value="C:lysosome"/>
    <property type="evidence" value="ECO:0000318"/>
    <property type="project" value="GO_Central"/>
</dbReference>
<dbReference type="eggNOG" id="KOG1543">
    <property type="taxonomic scope" value="Eukaryota"/>
</dbReference>
<evidence type="ECO:0000313" key="7">
    <source>
        <dbReference type="EMBL" id="AES69406.1"/>
    </source>
</evidence>
<reference evidence="7 9" key="2">
    <citation type="journal article" date="2014" name="BMC Genomics">
        <title>An improved genome release (version Mt4.0) for the model legume Medicago truncatula.</title>
        <authorList>
            <person name="Tang H."/>
            <person name="Krishnakumar V."/>
            <person name="Bidwell S."/>
            <person name="Rosen B."/>
            <person name="Chan A."/>
            <person name="Zhou S."/>
            <person name="Gentzbittel L."/>
            <person name="Childs K.L."/>
            <person name="Yandell M."/>
            <person name="Gundlach H."/>
            <person name="Mayer K.F."/>
            <person name="Schwartz D.C."/>
            <person name="Town C.D."/>
        </authorList>
    </citation>
    <scope>GENOME REANNOTATION</scope>
    <source>
        <strain evidence="8 9">cv. Jemalong A17</strain>
    </source>
</reference>
<keyword evidence="4" id="KW-0788">Thiol protease</keyword>
<organism evidence="7 9">
    <name type="scientific">Medicago truncatula</name>
    <name type="common">Barrel medic</name>
    <name type="synonym">Medicago tribuloides</name>
    <dbReference type="NCBI Taxonomy" id="3880"/>
    <lineage>
        <taxon>Eukaryota</taxon>
        <taxon>Viridiplantae</taxon>
        <taxon>Streptophyta</taxon>
        <taxon>Embryophyta</taxon>
        <taxon>Tracheophyta</taxon>
        <taxon>Spermatophyta</taxon>
        <taxon>Magnoliopsida</taxon>
        <taxon>eudicotyledons</taxon>
        <taxon>Gunneridae</taxon>
        <taxon>Pentapetalae</taxon>
        <taxon>rosids</taxon>
        <taxon>fabids</taxon>
        <taxon>Fabales</taxon>
        <taxon>Fabaceae</taxon>
        <taxon>Papilionoideae</taxon>
        <taxon>50 kb inversion clade</taxon>
        <taxon>NPAAA clade</taxon>
        <taxon>Hologalegina</taxon>
        <taxon>IRL clade</taxon>
        <taxon>Trifolieae</taxon>
        <taxon>Medicago</taxon>
    </lineage>
</organism>
<dbReference type="Pfam" id="PF00112">
    <property type="entry name" value="Peptidase_C1"/>
    <property type="match status" value="1"/>
</dbReference>
<dbReference type="AlphaFoldDB" id="G7IZG2"/>
<dbReference type="GO" id="GO:0051603">
    <property type="term" value="P:proteolysis involved in protein catabolic process"/>
    <property type="evidence" value="ECO:0000318"/>
    <property type="project" value="GO_Central"/>
</dbReference>
<dbReference type="Proteomes" id="UP000002051">
    <property type="component" value="Chromosome 3"/>
</dbReference>
<dbReference type="InterPro" id="IPR038765">
    <property type="entry name" value="Papain-like_cys_pep_sf"/>
</dbReference>
<dbReference type="InterPro" id="IPR013128">
    <property type="entry name" value="Peptidase_C1A"/>
</dbReference>
<evidence type="ECO:0000313" key="8">
    <source>
        <dbReference type="EnsemblPlants" id="AES69406"/>
    </source>
</evidence>
<dbReference type="SMART" id="SM00645">
    <property type="entry name" value="Pept_C1"/>
    <property type="match status" value="1"/>
</dbReference>
<evidence type="ECO:0000259" key="6">
    <source>
        <dbReference type="SMART" id="SM00645"/>
    </source>
</evidence>
<dbReference type="InterPro" id="IPR000668">
    <property type="entry name" value="Peptidase_C1A_C"/>
</dbReference>
<protein>
    <submittedName>
        <fullName evidence="7">Papain family cysteine protease</fullName>
    </submittedName>
</protein>
<dbReference type="EMBL" id="CM001219">
    <property type="protein sequence ID" value="AES69406.1"/>
    <property type="molecule type" value="Genomic_DNA"/>
</dbReference>
<evidence type="ECO:0000256" key="3">
    <source>
        <dbReference type="ARBA" id="ARBA00022801"/>
    </source>
</evidence>
<proteinExistence type="inferred from homology"/>
<dbReference type="OMA" id="VESANMI"/>